<organism evidence="2 3">
    <name type="scientific">Methylobacterium dankookense</name>
    <dbReference type="NCBI Taxonomy" id="560405"/>
    <lineage>
        <taxon>Bacteria</taxon>
        <taxon>Pseudomonadati</taxon>
        <taxon>Pseudomonadota</taxon>
        <taxon>Alphaproteobacteria</taxon>
        <taxon>Hyphomicrobiales</taxon>
        <taxon>Methylobacteriaceae</taxon>
        <taxon>Methylobacterium</taxon>
    </lineage>
</organism>
<name>A0A564G2N4_9HYPH</name>
<accession>A0A564G2N4</accession>
<gene>
    <name evidence="1" type="ORF">IFDJLNFL_2265</name>
    <name evidence="2" type="ORF">MTDSW087_04092</name>
</gene>
<evidence type="ECO:0000313" key="2">
    <source>
        <dbReference type="EMBL" id="VUF14372.1"/>
    </source>
</evidence>
<dbReference type="EMBL" id="BPQI01000059">
    <property type="protein sequence ID" value="GJD56370.1"/>
    <property type="molecule type" value="Genomic_DNA"/>
</dbReference>
<dbReference type="EMBL" id="CABFVH010000032">
    <property type="protein sequence ID" value="VUF14372.1"/>
    <property type="molecule type" value="Genomic_DNA"/>
</dbReference>
<dbReference type="Proteomes" id="UP000401717">
    <property type="component" value="Unassembled WGS sequence"/>
</dbReference>
<proteinExistence type="predicted"/>
<dbReference type="AlphaFoldDB" id="A0A564G2N4"/>
<evidence type="ECO:0000313" key="4">
    <source>
        <dbReference type="Proteomes" id="UP001055303"/>
    </source>
</evidence>
<reference evidence="2 3" key="1">
    <citation type="submission" date="2019-06" db="EMBL/GenBank/DDBJ databases">
        <authorList>
            <person name="Rodrigo-Torres L."/>
            <person name="Arahal R. D."/>
            <person name="Lucena T."/>
        </authorList>
    </citation>
    <scope>NUCLEOTIDE SEQUENCE [LARGE SCALE GENOMIC DNA]</scope>
    <source>
        <strain evidence="2 3">SW08-7</strain>
    </source>
</reference>
<keyword evidence="4" id="KW-1185">Reference proteome</keyword>
<sequence length="669" mass="66861">MGAPREFCRSAEGSVTILAAFGFVALAIATALSVESANLYLAKLQNQRAADLGNLAAAGTSSPIVNNAPSAMATATAANVVAINGLTGARVATTVVASPRSVGSSALSTVVTRDMSRLFGGVLGGTATAVGARSVADLGGGTGSGSCLASLVGPTNIYGTSNVSGLSCGINATTFLYVCGSANVAVARVGVGYSMQSEAPYICNTASMSPGPASFSYKAAPTDTIAASPDMVAIKSHLLAMGSPGWPYGSTSPRSLMNPAVTAGTDMTYPAGTIATLSQGTRYRNLQITSSTLTFTGNGVADPTCATPTTISGNIVLNGNSTLTFASGCYVVAGYVTAHGGANTVFAAAPGATATFVFKQYITNGSGTMTLPDANYSIAGNVNNNNGGTMLFGDGVKVFGAGIVNTTGTLGFGTGPHYVNGGTITNGTGTMTFGNGDFYLWGGSMSNSSSDSMRYGNGTFYFYGGTVYNVSGSLVFGNGPFYFKGGSVSLSRGSTTRFGVGNIDFYGGTITMAGASTTIGYGGSATTGSSTVSLYGGSLSLTTASLTAVGVTFAFYGGTISLLGVGTINATAPTDPKPTLGYRNILFVVYGGAFNLYQSAAVTDTMSGLIYVPATNVSIYGSQTVQYPAGGCFQVVAGVLDIYQKARLNVSPCAGIAMGSGSGTATLVQ</sequence>
<protein>
    <submittedName>
        <fullName evidence="2">Uncharacterized protein</fullName>
    </submittedName>
</protein>
<reference evidence="1" key="2">
    <citation type="journal article" date="2021" name="Front. Microbiol.">
        <title>Comprehensive Comparative Genomics and Phenotyping of Methylobacterium Species.</title>
        <authorList>
            <person name="Alessa O."/>
            <person name="Ogura Y."/>
            <person name="Fujitani Y."/>
            <person name="Takami H."/>
            <person name="Hayashi T."/>
            <person name="Sahin N."/>
            <person name="Tani A."/>
        </authorList>
    </citation>
    <scope>NUCLEOTIDE SEQUENCE</scope>
    <source>
        <strain evidence="1">DSM 22415</strain>
    </source>
</reference>
<reference evidence="1" key="3">
    <citation type="submission" date="2021-08" db="EMBL/GenBank/DDBJ databases">
        <authorList>
            <person name="Tani A."/>
            <person name="Ola A."/>
            <person name="Ogura Y."/>
            <person name="Katsura K."/>
            <person name="Hayashi T."/>
        </authorList>
    </citation>
    <scope>NUCLEOTIDE SEQUENCE</scope>
    <source>
        <strain evidence="1">DSM 22415</strain>
    </source>
</reference>
<evidence type="ECO:0000313" key="3">
    <source>
        <dbReference type="Proteomes" id="UP000401717"/>
    </source>
</evidence>
<dbReference type="Proteomes" id="UP001055303">
    <property type="component" value="Unassembled WGS sequence"/>
</dbReference>
<evidence type="ECO:0000313" key="1">
    <source>
        <dbReference type="EMBL" id="GJD56370.1"/>
    </source>
</evidence>